<keyword evidence="4" id="KW-1185">Reference proteome</keyword>
<dbReference type="GO" id="GO:0005829">
    <property type="term" value="C:cytosol"/>
    <property type="evidence" value="ECO:0007669"/>
    <property type="project" value="TreeGrafter"/>
</dbReference>
<feature type="region of interest" description="Disordered" evidence="1">
    <location>
        <begin position="1"/>
        <end position="20"/>
    </location>
</feature>
<sequence>MQTSVSQPIENSVGVNSATDNDTRDVDFRLFRKVDSDEVDFPAGTEIMTPGETSRTMYIIKSGVVAVQVNGKTVDEFGEGKIFGEMGIVDPKPHTASVIAKTDVVAYAVSEQQFLQMISTAPTFALRVMRVLARRARAMNTRMSGNS</sequence>
<evidence type="ECO:0000313" key="3">
    <source>
        <dbReference type="EMBL" id="RFB04633.1"/>
    </source>
</evidence>
<dbReference type="InterPro" id="IPR018490">
    <property type="entry name" value="cNMP-bd_dom_sf"/>
</dbReference>
<dbReference type="InterPro" id="IPR014710">
    <property type="entry name" value="RmlC-like_jellyroll"/>
</dbReference>
<feature type="domain" description="Cyclic nucleotide-binding" evidence="2">
    <location>
        <begin position="37"/>
        <end position="135"/>
    </location>
</feature>
<dbReference type="InParanoid" id="A0A371RGQ5"/>
<dbReference type="OrthoDB" id="9809206at2"/>
<dbReference type="PANTHER" id="PTHR24567:SF74">
    <property type="entry name" value="HTH-TYPE TRANSCRIPTIONAL REGULATOR ARCR"/>
    <property type="match status" value="1"/>
</dbReference>
<dbReference type="PROSITE" id="PS50042">
    <property type="entry name" value="CNMP_BINDING_3"/>
    <property type="match status" value="1"/>
</dbReference>
<dbReference type="EMBL" id="QUQO01000001">
    <property type="protein sequence ID" value="RFB04633.1"/>
    <property type="molecule type" value="Genomic_DNA"/>
</dbReference>
<comment type="caution">
    <text evidence="3">The sequence shown here is derived from an EMBL/GenBank/DDBJ whole genome shotgun (WGS) entry which is preliminary data.</text>
</comment>
<evidence type="ECO:0000259" key="2">
    <source>
        <dbReference type="PROSITE" id="PS50042"/>
    </source>
</evidence>
<dbReference type="InterPro" id="IPR050397">
    <property type="entry name" value="Env_Response_Regulators"/>
</dbReference>
<dbReference type="AlphaFoldDB" id="A0A371RGQ5"/>
<reference evidence="3 4" key="1">
    <citation type="submission" date="2018-08" db="EMBL/GenBank/DDBJ databases">
        <title>Parvularcula sp. SM1705, isolated from surface water of the South Sea China.</title>
        <authorList>
            <person name="Sun L."/>
        </authorList>
    </citation>
    <scope>NUCLEOTIDE SEQUENCE [LARGE SCALE GENOMIC DNA]</scope>
    <source>
        <strain evidence="3 4">SM1705</strain>
    </source>
</reference>
<dbReference type="Gene3D" id="2.60.120.10">
    <property type="entry name" value="Jelly Rolls"/>
    <property type="match status" value="1"/>
</dbReference>
<dbReference type="RefSeq" id="WP_116391265.1">
    <property type="nucleotide sequence ID" value="NZ_QUQO01000001.1"/>
</dbReference>
<dbReference type="InterPro" id="IPR000595">
    <property type="entry name" value="cNMP-bd_dom"/>
</dbReference>
<dbReference type="SMART" id="SM00100">
    <property type="entry name" value="cNMP"/>
    <property type="match status" value="1"/>
</dbReference>
<dbReference type="GO" id="GO:0003700">
    <property type="term" value="F:DNA-binding transcription factor activity"/>
    <property type="evidence" value="ECO:0007669"/>
    <property type="project" value="TreeGrafter"/>
</dbReference>
<protein>
    <submittedName>
        <fullName evidence="3">Cyclic nucleotide-binding domain-containing protein</fullName>
    </submittedName>
</protein>
<dbReference type="Proteomes" id="UP000264589">
    <property type="component" value="Unassembled WGS sequence"/>
</dbReference>
<name>A0A371RGQ5_9PROT</name>
<dbReference type="PANTHER" id="PTHR24567">
    <property type="entry name" value="CRP FAMILY TRANSCRIPTIONAL REGULATORY PROTEIN"/>
    <property type="match status" value="1"/>
</dbReference>
<gene>
    <name evidence="3" type="ORF">DX908_04660</name>
</gene>
<dbReference type="Pfam" id="PF00027">
    <property type="entry name" value="cNMP_binding"/>
    <property type="match status" value="1"/>
</dbReference>
<evidence type="ECO:0000313" key="4">
    <source>
        <dbReference type="Proteomes" id="UP000264589"/>
    </source>
</evidence>
<evidence type="ECO:0000256" key="1">
    <source>
        <dbReference type="SAM" id="MobiDB-lite"/>
    </source>
</evidence>
<accession>A0A371RGQ5</accession>
<organism evidence="3 4">
    <name type="scientific">Parvularcula marina</name>
    <dbReference type="NCBI Taxonomy" id="2292771"/>
    <lineage>
        <taxon>Bacteria</taxon>
        <taxon>Pseudomonadati</taxon>
        <taxon>Pseudomonadota</taxon>
        <taxon>Alphaproteobacteria</taxon>
        <taxon>Parvularculales</taxon>
        <taxon>Parvularculaceae</taxon>
        <taxon>Parvularcula</taxon>
    </lineage>
</organism>
<proteinExistence type="predicted"/>
<dbReference type="CDD" id="cd00038">
    <property type="entry name" value="CAP_ED"/>
    <property type="match status" value="1"/>
</dbReference>
<dbReference type="SUPFAM" id="SSF51206">
    <property type="entry name" value="cAMP-binding domain-like"/>
    <property type="match status" value="1"/>
</dbReference>